<feature type="transmembrane region" description="Helical" evidence="5">
    <location>
        <begin position="165"/>
        <end position="186"/>
    </location>
</feature>
<reference evidence="7 8" key="1">
    <citation type="submission" date="2019-09" db="EMBL/GenBank/DDBJ databases">
        <title>Bird 10,000 Genomes (B10K) Project - Family phase.</title>
        <authorList>
            <person name="Zhang G."/>
        </authorList>
    </citation>
    <scope>NUCLEOTIDE SEQUENCE [LARGE SCALE GENOMIC DNA]</scope>
    <source>
        <strain evidence="7">B10K-DU-002-13</strain>
        <tissue evidence="7">Muscle</tissue>
    </source>
</reference>
<comment type="caution">
    <text evidence="7">The sequence shown here is derived from an EMBL/GenBank/DDBJ whole genome shotgun (WGS) entry which is preliminary data.</text>
</comment>
<evidence type="ECO:0000313" key="7">
    <source>
        <dbReference type="EMBL" id="NXN64913.1"/>
    </source>
</evidence>
<dbReference type="GO" id="GO:0070292">
    <property type="term" value="P:N-acylphosphatidylethanolamine metabolic process"/>
    <property type="evidence" value="ECO:0007669"/>
    <property type="project" value="TreeGrafter"/>
</dbReference>
<protein>
    <submittedName>
        <fullName evidence="7">HRSL1 enzyme</fullName>
    </submittedName>
</protein>
<keyword evidence="4" id="KW-0443">Lipid metabolism</keyword>
<keyword evidence="3" id="KW-0378">Hydrolase</keyword>
<dbReference type="InterPro" id="IPR007053">
    <property type="entry name" value="LRAT_dom"/>
</dbReference>
<evidence type="ECO:0000256" key="4">
    <source>
        <dbReference type="ARBA" id="ARBA00023098"/>
    </source>
</evidence>
<dbReference type="AlphaFoldDB" id="A0A7L1KPX4"/>
<evidence type="ECO:0000259" key="6">
    <source>
        <dbReference type="PROSITE" id="PS51934"/>
    </source>
</evidence>
<feature type="non-terminal residue" evidence="7">
    <location>
        <position position="194"/>
    </location>
</feature>
<dbReference type="GO" id="GO:0004623">
    <property type="term" value="F:phospholipase A2 activity"/>
    <property type="evidence" value="ECO:0007669"/>
    <property type="project" value="TreeGrafter"/>
</dbReference>
<comment type="similarity">
    <text evidence="1">Belongs to the H-rev107 family.</text>
</comment>
<name>A0A7L1KPX4_HIMHI</name>
<keyword evidence="5" id="KW-0472">Membrane</keyword>
<organism evidence="7 8">
    <name type="scientific">Himantopus himantopus</name>
    <name type="common">Black-winged stilt</name>
    <name type="synonym">Charadrius himantopus</name>
    <dbReference type="NCBI Taxonomy" id="225398"/>
    <lineage>
        <taxon>Eukaryota</taxon>
        <taxon>Metazoa</taxon>
        <taxon>Chordata</taxon>
        <taxon>Craniata</taxon>
        <taxon>Vertebrata</taxon>
        <taxon>Euteleostomi</taxon>
        <taxon>Archelosauria</taxon>
        <taxon>Archosauria</taxon>
        <taxon>Dinosauria</taxon>
        <taxon>Saurischia</taxon>
        <taxon>Theropoda</taxon>
        <taxon>Coelurosauria</taxon>
        <taxon>Aves</taxon>
        <taxon>Neognathae</taxon>
        <taxon>Neoaves</taxon>
        <taxon>Charadriiformes</taxon>
        <taxon>Recurvirostridae</taxon>
        <taxon>Himantopus</taxon>
    </lineage>
</organism>
<keyword evidence="2" id="KW-0808">Transferase</keyword>
<dbReference type="InterPro" id="IPR051496">
    <property type="entry name" value="H-rev107_PLA/AT"/>
</dbReference>
<keyword evidence="5" id="KW-0812">Transmembrane</keyword>
<evidence type="ECO:0000256" key="2">
    <source>
        <dbReference type="ARBA" id="ARBA00022679"/>
    </source>
</evidence>
<dbReference type="PANTHER" id="PTHR13943">
    <property type="entry name" value="HRAS-LIKE SUPPRESSOR - RELATED"/>
    <property type="match status" value="1"/>
</dbReference>
<dbReference type="OrthoDB" id="421951at2759"/>
<dbReference type="Pfam" id="PF04970">
    <property type="entry name" value="LRAT"/>
    <property type="match status" value="1"/>
</dbReference>
<dbReference type="Proteomes" id="UP000571567">
    <property type="component" value="Unassembled WGS sequence"/>
</dbReference>
<keyword evidence="8" id="KW-1185">Reference proteome</keyword>
<dbReference type="GO" id="GO:0008970">
    <property type="term" value="F:phospholipase A1 activity"/>
    <property type="evidence" value="ECO:0007669"/>
    <property type="project" value="TreeGrafter"/>
</dbReference>
<dbReference type="Gene3D" id="3.90.1720.10">
    <property type="entry name" value="endopeptidase domain like (from Nostoc punctiforme)"/>
    <property type="match status" value="1"/>
</dbReference>
<accession>A0A7L1KPX4</accession>
<feature type="non-terminal residue" evidence="7">
    <location>
        <position position="1"/>
    </location>
</feature>
<dbReference type="PANTHER" id="PTHR13943:SF37">
    <property type="entry name" value="PHOSPHOLIPASE A AND ACYLTRANSFERASE 1"/>
    <property type="match status" value="1"/>
</dbReference>
<dbReference type="GO" id="GO:0005737">
    <property type="term" value="C:cytoplasm"/>
    <property type="evidence" value="ECO:0007669"/>
    <property type="project" value="TreeGrafter"/>
</dbReference>
<dbReference type="PROSITE" id="PS51934">
    <property type="entry name" value="LRAT"/>
    <property type="match status" value="1"/>
</dbReference>
<feature type="domain" description="LRAT" evidence="6">
    <location>
        <begin position="17"/>
        <end position="161"/>
    </location>
</feature>
<evidence type="ECO:0000256" key="3">
    <source>
        <dbReference type="ARBA" id="ARBA00022801"/>
    </source>
</evidence>
<evidence type="ECO:0000256" key="1">
    <source>
        <dbReference type="ARBA" id="ARBA00007824"/>
    </source>
</evidence>
<proteinExistence type="inferred from homology"/>
<gene>
    <name evidence="7" type="primary">Hrasls</name>
    <name evidence="7" type="ORF">HIMHIM_R13886</name>
</gene>
<sequence>LKMSSFHTRCHPRPGDLIEIFRSGFQHWALYLGDGYIINVVPPGKAGAAQQDAEGALGWPGSLVSLHGSLGDLLCVDGISSAKSMLSGKAYVRKQLLKEAVGNDRYRVNNKYDSIYTPLPVKDIIRRAEYFVNKEVSYDVLSNNCEHFVTMLRYGEMVSDQATRAVTAIGIATVAAGAFALLGLALGRSRERHH</sequence>
<evidence type="ECO:0000256" key="5">
    <source>
        <dbReference type="SAM" id="Phobius"/>
    </source>
</evidence>
<keyword evidence="5" id="KW-1133">Transmembrane helix</keyword>
<evidence type="ECO:0000313" key="8">
    <source>
        <dbReference type="Proteomes" id="UP000571567"/>
    </source>
</evidence>
<dbReference type="EMBL" id="VXBK01002094">
    <property type="protein sequence ID" value="NXN64913.1"/>
    <property type="molecule type" value="Genomic_DNA"/>
</dbReference>
<dbReference type="GO" id="GO:0016410">
    <property type="term" value="F:N-acyltransferase activity"/>
    <property type="evidence" value="ECO:0007669"/>
    <property type="project" value="TreeGrafter"/>
</dbReference>